<keyword evidence="2" id="KW-0501">Molybdenum cofactor biosynthesis</keyword>
<dbReference type="SUPFAM" id="SSF55040">
    <property type="entry name" value="Molybdenum cofactor biosynthesis protein C, MoaC"/>
    <property type="match status" value="1"/>
</dbReference>
<dbReference type="AlphaFoldDB" id="T1A1L5"/>
<dbReference type="EMBL" id="AUZZ01009092">
    <property type="protein sequence ID" value="EQD34944.1"/>
    <property type="molecule type" value="Genomic_DNA"/>
</dbReference>
<evidence type="ECO:0000259" key="3">
    <source>
        <dbReference type="Pfam" id="PF01967"/>
    </source>
</evidence>
<dbReference type="InterPro" id="IPR036522">
    <property type="entry name" value="MoaC_sf"/>
</dbReference>
<dbReference type="Pfam" id="PF01967">
    <property type="entry name" value="MoaC"/>
    <property type="match status" value="1"/>
</dbReference>
<comment type="caution">
    <text evidence="4">The sequence shown here is derived from an EMBL/GenBank/DDBJ whole genome shotgun (WGS) entry which is preliminary data.</text>
</comment>
<evidence type="ECO:0000313" key="4">
    <source>
        <dbReference type="EMBL" id="EQD34944.1"/>
    </source>
</evidence>
<gene>
    <name evidence="4" type="ORF">B2A_12604</name>
</gene>
<evidence type="ECO:0000256" key="2">
    <source>
        <dbReference type="ARBA" id="ARBA00023150"/>
    </source>
</evidence>
<reference evidence="4" key="2">
    <citation type="journal article" date="2014" name="ISME J.">
        <title>Microbial stratification in low pH oxic and suboxic macroscopic growths along an acid mine drainage.</title>
        <authorList>
            <person name="Mendez-Garcia C."/>
            <person name="Mesa V."/>
            <person name="Sprenger R.R."/>
            <person name="Richter M."/>
            <person name="Diez M.S."/>
            <person name="Solano J."/>
            <person name="Bargiela R."/>
            <person name="Golyshina O.V."/>
            <person name="Manteca A."/>
            <person name="Ramos J.L."/>
            <person name="Gallego J.R."/>
            <person name="Llorente I."/>
            <person name="Martins Dos Santos V.A."/>
            <person name="Jensen O.N."/>
            <person name="Pelaez A.I."/>
            <person name="Sanchez J."/>
            <person name="Ferrer M."/>
        </authorList>
    </citation>
    <scope>NUCLEOTIDE SEQUENCE</scope>
</reference>
<dbReference type="GO" id="GO:0006777">
    <property type="term" value="P:Mo-molybdopterin cofactor biosynthetic process"/>
    <property type="evidence" value="ECO:0007669"/>
    <property type="project" value="UniProtKB-KW"/>
</dbReference>
<feature type="non-terminal residue" evidence="4">
    <location>
        <position position="111"/>
    </location>
</feature>
<organism evidence="4">
    <name type="scientific">mine drainage metagenome</name>
    <dbReference type="NCBI Taxonomy" id="410659"/>
    <lineage>
        <taxon>unclassified sequences</taxon>
        <taxon>metagenomes</taxon>
        <taxon>ecological metagenomes</taxon>
    </lineage>
</organism>
<proteinExistence type="predicted"/>
<dbReference type="InterPro" id="IPR002820">
    <property type="entry name" value="Mopterin_CF_biosynth-C_dom"/>
</dbReference>
<sequence>MVVGQLQVRATTIRAIRQGTVEKGDPIAAGEIAGLLALKRTSDLIPHCHIVPLTGSSVALSISGPRTLSARVEAQAVGPTGVEMEALVGATVALLTAWDMVKYLEKDARGL</sequence>
<dbReference type="Gene3D" id="3.30.70.640">
    <property type="entry name" value="Molybdopterin cofactor biosynthesis C (MoaC) domain"/>
    <property type="match status" value="1"/>
</dbReference>
<dbReference type="UniPathway" id="UPA00344"/>
<reference evidence="4" key="1">
    <citation type="submission" date="2013-08" db="EMBL/GenBank/DDBJ databases">
        <authorList>
            <person name="Mendez C."/>
            <person name="Richter M."/>
            <person name="Ferrer M."/>
            <person name="Sanchez J."/>
        </authorList>
    </citation>
    <scope>NUCLEOTIDE SEQUENCE</scope>
</reference>
<protein>
    <submittedName>
        <fullName evidence="4">Molybdopterin cofactor biosynthesis MoaC region domain protein</fullName>
    </submittedName>
</protein>
<feature type="domain" description="Molybdopterin cofactor biosynthesis C (MoaC)" evidence="3">
    <location>
        <begin position="3"/>
        <end position="108"/>
    </location>
</feature>
<accession>T1A1L5</accession>
<comment type="pathway">
    <text evidence="1">Cofactor biosynthesis; molybdopterin biosynthesis.</text>
</comment>
<name>T1A1L5_9ZZZZ</name>
<evidence type="ECO:0000256" key="1">
    <source>
        <dbReference type="ARBA" id="ARBA00005046"/>
    </source>
</evidence>